<accession>A0A841IPH2</accession>
<proteinExistence type="predicted"/>
<evidence type="ECO:0000313" key="1">
    <source>
        <dbReference type="EMBL" id="MBB6120563.1"/>
    </source>
</evidence>
<gene>
    <name evidence="1" type="ORF">FHS13_002520</name>
</gene>
<sequence length="97" mass="10905">MAIFYSVSKRALSSQELKAGYFAEELIQISVPVSSRDIRPASSRETVARSRLTKGVRSAAVKVRESCWMLPGWNAENQRSKCSRNRSFQPVPADRSE</sequence>
<evidence type="ECO:0000313" key="2">
    <source>
        <dbReference type="Proteomes" id="UP000536604"/>
    </source>
</evidence>
<keyword evidence="2" id="KW-1185">Reference proteome</keyword>
<protein>
    <submittedName>
        <fullName evidence="1">Uncharacterized protein</fullName>
    </submittedName>
</protein>
<organism evidence="1 2">
    <name type="scientific">Nocardiopsis algeriensis</name>
    <dbReference type="NCBI Taxonomy" id="1478215"/>
    <lineage>
        <taxon>Bacteria</taxon>
        <taxon>Bacillati</taxon>
        <taxon>Actinomycetota</taxon>
        <taxon>Actinomycetes</taxon>
        <taxon>Streptosporangiales</taxon>
        <taxon>Nocardiopsidaceae</taxon>
        <taxon>Nocardiopsis</taxon>
    </lineage>
</organism>
<dbReference type="AlphaFoldDB" id="A0A841IPH2"/>
<comment type="caution">
    <text evidence="1">The sequence shown here is derived from an EMBL/GenBank/DDBJ whole genome shotgun (WGS) entry which is preliminary data.</text>
</comment>
<dbReference type="Proteomes" id="UP000536604">
    <property type="component" value="Unassembled WGS sequence"/>
</dbReference>
<dbReference type="EMBL" id="JACHJO010000007">
    <property type="protein sequence ID" value="MBB6120563.1"/>
    <property type="molecule type" value="Genomic_DNA"/>
</dbReference>
<reference evidence="1 2" key="1">
    <citation type="submission" date="2020-08" db="EMBL/GenBank/DDBJ databases">
        <title>Genomic Encyclopedia of Type Strains, Phase III (KMG-III): the genomes of soil and plant-associated and newly described type strains.</title>
        <authorList>
            <person name="Whitman W."/>
        </authorList>
    </citation>
    <scope>NUCLEOTIDE SEQUENCE [LARGE SCALE GENOMIC DNA]</scope>
    <source>
        <strain evidence="1 2">CECT 8712</strain>
    </source>
</reference>
<name>A0A841IPH2_9ACTN</name>